<proteinExistence type="predicted"/>
<dbReference type="Proteomes" id="UP001153365">
    <property type="component" value="Unassembled WGS sequence"/>
</dbReference>
<evidence type="ECO:0000313" key="1">
    <source>
        <dbReference type="EMBL" id="CAH7688062.1"/>
    </source>
</evidence>
<gene>
    <name evidence="1" type="ORF">PPACK8108_LOCUS22964</name>
</gene>
<protein>
    <submittedName>
        <fullName evidence="1">Uncharacterized protein</fullName>
    </submittedName>
</protein>
<comment type="caution">
    <text evidence="1">The sequence shown here is derived from an EMBL/GenBank/DDBJ whole genome shotgun (WGS) entry which is preliminary data.</text>
</comment>
<reference evidence="1" key="1">
    <citation type="submission" date="2022-06" db="EMBL/GenBank/DDBJ databases">
        <authorList>
            <consortium name="SYNGENTA / RWTH Aachen University"/>
        </authorList>
    </citation>
    <scope>NUCLEOTIDE SEQUENCE</scope>
</reference>
<dbReference type="EMBL" id="CALTRL010005951">
    <property type="protein sequence ID" value="CAH7688062.1"/>
    <property type="molecule type" value="Genomic_DNA"/>
</dbReference>
<name>A0AAV0BLX6_PHAPC</name>
<evidence type="ECO:0000313" key="2">
    <source>
        <dbReference type="Proteomes" id="UP001153365"/>
    </source>
</evidence>
<accession>A0AAV0BLX6</accession>
<sequence length="79" mass="8945">MKIESYFKQAYGGWKLELFQYQTIQSALDEDSEKSDALPCSTANSPKLSSPIFYQILQCTPTQPLYTSIPTQYLASKPD</sequence>
<organism evidence="1 2">
    <name type="scientific">Phakopsora pachyrhizi</name>
    <name type="common">Asian soybean rust disease fungus</name>
    <dbReference type="NCBI Taxonomy" id="170000"/>
    <lineage>
        <taxon>Eukaryota</taxon>
        <taxon>Fungi</taxon>
        <taxon>Dikarya</taxon>
        <taxon>Basidiomycota</taxon>
        <taxon>Pucciniomycotina</taxon>
        <taxon>Pucciniomycetes</taxon>
        <taxon>Pucciniales</taxon>
        <taxon>Phakopsoraceae</taxon>
        <taxon>Phakopsora</taxon>
    </lineage>
</organism>
<keyword evidence="2" id="KW-1185">Reference proteome</keyword>
<dbReference type="AlphaFoldDB" id="A0AAV0BLX6"/>